<dbReference type="Proteomes" id="UP000019140">
    <property type="component" value="Unassembled WGS sequence"/>
</dbReference>
<sequence>MAAKLAQLQGRLGALSASGNGLEADCLRRRMLWLILSMLSRAIKVRDTQSWQGA</sequence>
<keyword evidence="2" id="KW-1185">Reference proteome</keyword>
<dbReference type="AlphaFoldDB" id="W4LC22"/>
<name>W4LC22_9BACT</name>
<accession>W4LC22</accession>
<dbReference type="EMBL" id="AZHX01002396">
    <property type="protein sequence ID" value="ETW94851.1"/>
    <property type="molecule type" value="Genomic_DNA"/>
</dbReference>
<protein>
    <submittedName>
        <fullName evidence="1">Uncharacterized protein</fullName>
    </submittedName>
</protein>
<dbReference type="HOGENOM" id="CLU_3041496_0_0_7"/>
<organism evidence="1 2">
    <name type="scientific">Candidatus Entotheonella gemina</name>
    <dbReference type="NCBI Taxonomy" id="1429439"/>
    <lineage>
        <taxon>Bacteria</taxon>
        <taxon>Pseudomonadati</taxon>
        <taxon>Nitrospinota/Tectimicrobiota group</taxon>
        <taxon>Candidatus Tectimicrobiota</taxon>
        <taxon>Candidatus Entotheonellia</taxon>
        <taxon>Candidatus Entotheonellales</taxon>
        <taxon>Candidatus Entotheonellaceae</taxon>
        <taxon>Candidatus Entotheonella</taxon>
    </lineage>
</organism>
<evidence type="ECO:0000313" key="1">
    <source>
        <dbReference type="EMBL" id="ETW94851.1"/>
    </source>
</evidence>
<gene>
    <name evidence="1" type="ORF">ETSY2_49055</name>
</gene>
<reference evidence="1 2" key="1">
    <citation type="journal article" date="2014" name="Nature">
        <title>An environmental bacterial taxon with a large and distinct metabolic repertoire.</title>
        <authorList>
            <person name="Wilson M.C."/>
            <person name="Mori T."/>
            <person name="Ruckert C."/>
            <person name="Uria A.R."/>
            <person name="Helf M.J."/>
            <person name="Takada K."/>
            <person name="Gernert C."/>
            <person name="Steffens U.A."/>
            <person name="Heycke N."/>
            <person name="Schmitt S."/>
            <person name="Rinke C."/>
            <person name="Helfrich E.J."/>
            <person name="Brachmann A.O."/>
            <person name="Gurgui C."/>
            <person name="Wakimoto T."/>
            <person name="Kracht M."/>
            <person name="Crusemann M."/>
            <person name="Hentschel U."/>
            <person name="Abe I."/>
            <person name="Matsunaga S."/>
            <person name="Kalinowski J."/>
            <person name="Takeyama H."/>
            <person name="Piel J."/>
        </authorList>
    </citation>
    <scope>NUCLEOTIDE SEQUENCE [LARGE SCALE GENOMIC DNA]</scope>
    <source>
        <strain evidence="2">TSY2</strain>
    </source>
</reference>
<comment type="caution">
    <text evidence="1">The sequence shown here is derived from an EMBL/GenBank/DDBJ whole genome shotgun (WGS) entry which is preliminary data.</text>
</comment>
<proteinExistence type="predicted"/>
<evidence type="ECO:0000313" key="2">
    <source>
        <dbReference type="Proteomes" id="UP000019140"/>
    </source>
</evidence>